<keyword evidence="2" id="KW-0812">Transmembrane</keyword>
<keyword evidence="2" id="KW-0472">Membrane</keyword>
<protein>
    <recommendedName>
        <fullName evidence="5">DNA recombination protein RmuC</fullName>
    </recommendedName>
</protein>
<evidence type="ECO:0000256" key="2">
    <source>
        <dbReference type="SAM" id="Phobius"/>
    </source>
</evidence>
<keyword evidence="1" id="KW-0175">Coiled coil</keyword>
<feature type="transmembrane region" description="Helical" evidence="2">
    <location>
        <begin position="6"/>
        <end position="29"/>
    </location>
</feature>
<evidence type="ECO:0000313" key="4">
    <source>
        <dbReference type="Proteomes" id="UP001210231"/>
    </source>
</evidence>
<keyword evidence="2" id="KW-1133">Transmembrane helix</keyword>
<feature type="coiled-coil region" evidence="1">
    <location>
        <begin position="34"/>
        <end position="120"/>
    </location>
</feature>
<proteinExistence type="predicted"/>
<dbReference type="Proteomes" id="UP001210231">
    <property type="component" value="Unassembled WGS sequence"/>
</dbReference>
<dbReference type="RefSeq" id="WP_407030124.1">
    <property type="nucleotide sequence ID" value="NZ_JAQGEF010000003.1"/>
</dbReference>
<sequence length="151" mass="17547">MNSFQLNITQVSVGIIIGIILGIAIMYFVNKSFRKKFANDFASLAENLEETELKLNLSDSKIHKVNKENADLEKKFKTVYEEYQLLTQEIQFLISEFDKEKSENARLKALEIELTNELNQMHGKNSDMHKDLIFAMNEKNRLKGEVDMLKK</sequence>
<gene>
    <name evidence="3" type="ORF">O3P16_03160</name>
</gene>
<name>A0ABT4UG14_9BACT</name>
<evidence type="ECO:0000256" key="1">
    <source>
        <dbReference type="SAM" id="Coils"/>
    </source>
</evidence>
<accession>A0ABT4UG14</accession>
<dbReference type="EMBL" id="JAQGEF010000003">
    <property type="protein sequence ID" value="MDA3613794.1"/>
    <property type="molecule type" value="Genomic_DNA"/>
</dbReference>
<evidence type="ECO:0008006" key="5">
    <source>
        <dbReference type="Google" id="ProtNLM"/>
    </source>
</evidence>
<comment type="caution">
    <text evidence="3">The sequence shown here is derived from an EMBL/GenBank/DDBJ whole genome shotgun (WGS) entry which is preliminary data.</text>
</comment>
<organism evidence="3 4">
    <name type="scientific">Polluticaenibacter yanchengensis</name>
    <dbReference type="NCBI Taxonomy" id="3014562"/>
    <lineage>
        <taxon>Bacteria</taxon>
        <taxon>Pseudomonadati</taxon>
        <taxon>Bacteroidota</taxon>
        <taxon>Chitinophagia</taxon>
        <taxon>Chitinophagales</taxon>
        <taxon>Chitinophagaceae</taxon>
        <taxon>Polluticaenibacter</taxon>
    </lineage>
</organism>
<reference evidence="3 4" key="1">
    <citation type="submission" date="2022-12" db="EMBL/GenBank/DDBJ databases">
        <title>Chitinophagaceae gen. sp. nov., a new member of the family Chitinophagaceae, isolated from soil in a chemical factory.</title>
        <authorList>
            <person name="Ke Z."/>
        </authorList>
    </citation>
    <scope>NUCLEOTIDE SEQUENCE [LARGE SCALE GENOMIC DNA]</scope>
    <source>
        <strain evidence="3 4">LY-5</strain>
    </source>
</reference>
<keyword evidence="4" id="KW-1185">Reference proteome</keyword>
<evidence type="ECO:0000313" key="3">
    <source>
        <dbReference type="EMBL" id="MDA3613794.1"/>
    </source>
</evidence>